<evidence type="ECO:0000313" key="3">
    <source>
        <dbReference type="Proteomes" id="UP001430306"/>
    </source>
</evidence>
<feature type="compositionally biased region" description="Polar residues" evidence="1">
    <location>
        <begin position="1"/>
        <end position="10"/>
    </location>
</feature>
<sequence>MNLSLASLTTEPHEEGQVAGSKEHCEECPCEERLLPRTCLAKKDDGWVRSLRKRTHRFARRGYAPGLTVDQAAIAEQLSWQLRQHSTQASMSPTCWQLFAHASQISAQARQ</sequence>
<evidence type="ECO:0000256" key="1">
    <source>
        <dbReference type="SAM" id="MobiDB-lite"/>
    </source>
</evidence>
<feature type="region of interest" description="Disordered" evidence="1">
    <location>
        <begin position="1"/>
        <end position="23"/>
    </location>
</feature>
<comment type="caution">
    <text evidence="2">The sequence shown here is derived from an EMBL/GenBank/DDBJ whole genome shotgun (WGS) entry which is preliminary data.</text>
</comment>
<evidence type="ECO:0000313" key="2">
    <source>
        <dbReference type="EMBL" id="MCC9643220.1"/>
    </source>
</evidence>
<proteinExistence type="predicted"/>
<name>A0ABS8NI28_9BACT</name>
<dbReference type="Proteomes" id="UP001430306">
    <property type="component" value="Unassembled WGS sequence"/>
</dbReference>
<feature type="compositionally biased region" description="Basic and acidic residues" evidence="1">
    <location>
        <begin position="11"/>
        <end position="23"/>
    </location>
</feature>
<reference evidence="2" key="1">
    <citation type="submission" date="2021-11" db="EMBL/GenBank/DDBJ databases">
        <title>Genome sequence.</title>
        <authorList>
            <person name="Sun Q."/>
        </authorList>
    </citation>
    <scope>NUCLEOTIDE SEQUENCE</scope>
    <source>
        <strain evidence="2">JC740</strain>
    </source>
</reference>
<keyword evidence="3" id="KW-1185">Reference proteome</keyword>
<accession>A0ABS8NI28</accession>
<gene>
    <name evidence="2" type="ORF">LOC71_13125</name>
</gene>
<dbReference type="RefSeq" id="WP_230274160.1">
    <property type="nucleotide sequence ID" value="NZ_JAJKFW010000023.1"/>
</dbReference>
<dbReference type="EMBL" id="JAJKFW010000023">
    <property type="protein sequence ID" value="MCC9643220.1"/>
    <property type="molecule type" value="Genomic_DNA"/>
</dbReference>
<organism evidence="2 3">
    <name type="scientific">Rhodopirellula halodulae</name>
    <dbReference type="NCBI Taxonomy" id="2894198"/>
    <lineage>
        <taxon>Bacteria</taxon>
        <taxon>Pseudomonadati</taxon>
        <taxon>Planctomycetota</taxon>
        <taxon>Planctomycetia</taxon>
        <taxon>Pirellulales</taxon>
        <taxon>Pirellulaceae</taxon>
        <taxon>Rhodopirellula</taxon>
    </lineage>
</organism>
<protein>
    <submittedName>
        <fullName evidence="2">Uncharacterized protein</fullName>
    </submittedName>
</protein>